<comment type="caution">
    <text evidence="1">The sequence shown here is derived from an EMBL/GenBank/DDBJ whole genome shotgun (WGS) entry which is preliminary data.</text>
</comment>
<evidence type="ECO:0000313" key="2">
    <source>
        <dbReference type="Proteomes" id="UP000299102"/>
    </source>
</evidence>
<name>A0A4C1WGN3_EUMVA</name>
<protein>
    <submittedName>
        <fullName evidence="1">Uncharacterized protein</fullName>
    </submittedName>
</protein>
<sequence length="117" mass="13981">MPLGEVVRLGIRLICDHLIQKLVKKKHRKRQRWWVRPWIERRNMFGASNTLLRELADEDSESYRNHLRMDECKFEELLLLISPTITKQNTLMRDSIPNRTKLQIVLRYLATGDSLEP</sequence>
<proteinExistence type="predicted"/>
<keyword evidence="2" id="KW-1185">Reference proteome</keyword>
<reference evidence="1 2" key="1">
    <citation type="journal article" date="2019" name="Commun. Biol.">
        <title>The bagworm genome reveals a unique fibroin gene that provides high tensile strength.</title>
        <authorList>
            <person name="Kono N."/>
            <person name="Nakamura H."/>
            <person name="Ohtoshi R."/>
            <person name="Tomita M."/>
            <person name="Numata K."/>
            <person name="Arakawa K."/>
        </authorList>
    </citation>
    <scope>NUCLEOTIDE SEQUENCE [LARGE SCALE GENOMIC DNA]</scope>
</reference>
<dbReference type="STRING" id="151549.A0A4C1WGN3"/>
<accession>A0A4C1WGN3</accession>
<dbReference type="OrthoDB" id="1681765at2759"/>
<dbReference type="AlphaFoldDB" id="A0A4C1WGN3"/>
<dbReference type="EMBL" id="BGZK01000541">
    <property type="protein sequence ID" value="GBP49287.1"/>
    <property type="molecule type" value="Genomic_DNA"/>
</dbReference>
<dbReference type="Proteomes" id="UP000299102">
    <property type="component" value="Unassembled WGS sequence"/>
</dbReference>
<organism evidence="1 2">
    <name type="scientific">Eumeta variegata</name>
    <name type="common">Bagworm moth</name>
    <name type="synonym">Eumeta japonica</name>
    <dbReference type="NCBI Taxonomy" id="151549"/>
    <lineage>
        <taxon>Eukaryota</taxon>
        <taxon>Metazoa</taxon>
        <taxon>Ecdysozoa</taxon>
        <taxon>Arthropoda</taxon>
        <taxon>Hexapoda</taxon>
        <taxon>Insecta</taxon>
        <taxon>Pterygota</taxon>
        <taxon>Neoptera</taxon>
        <taxon>Endopterygota</taxon>
        <taxon>Lepidoptera</taxon>
        <taxon>Glossata</taxon>
        <taxon>Ditrysia</taxon>
        <taxon>Tineoidea</taxon>
        <taxon>Psychidae</taxon>
        <taxon>Oiketicinae</taxon>
        <taxon>Eumeta</taxon>
    </lineage>
</organism>
<gene>
    <name evidence="1" type="ORF">EVAR_102230_1</name>
</gene>
<evidence type="ECO:0000313" key="1">
    <source>
        <dbReference type="EMBL" id="GBP49287.1"/>
    </source>
</evidence>